<dbReference type="PANTHER" id="PTHR36513">
    <property type="entry name" value="ABC TRANSMEMBRANE TYPE-1 DOMAIN-CONTAINING PROTEIN"/>
    <property type="match status" value="1"/>
</dbReference>
<proteinExistence type="predicted"/>
<dbReference type="EMBL" id="CAJVPL010001200">
    <property type="protein sequence ID" value="CAG8558446.1"/>
    <property type="molecule type" value="Genomic_DNA"/>
</dbReference>
<reference evidence="3" key="1">
    <citation type="submission" date="2021-06" db="EMBL/GenBank/DDBJ databases">
        <authorList>
            <person name="Kallberg Y."/>
            <person name="Tangrot J."/>
            <person name="Rosling A."/>
        </authorList>
    </citation>
    <scope>NUCLEOTIDE SEQUENCE</scope>
    <source>
        <strain evidence="3">MT106</strain>
    </source>
</reference>
<organism evidence="3 4">
    <name type="scientific">Ambispora gerdemannii</name>
    <dbReference type="NCBI Taxonomy" id="144530"/>
    <lineage>
        <taxon>Eukaryota</taxon>
        <taxon>Fungi</taxon>
        <taxon>Fungi incertae sedis</taxon>
        <taxon>Mucoromycota</taxon>
        <taxon>Glomeromycotina</taxon>
        <taxon>Glomeromycetes</taxon>
        <taxon>Archaeosporales</taxon>
        <taxon>Ambisporaceae</taxon>
        <taxon>Ambispora</taxon>
    </lineage>
</organism>
<feature type="transmembrane region" description="Helical" evidence="2">
    <location>
        <begin position="163"/>
        <end position="181"/>
    </location>
</feature>
<evidence type="ECO:0000256" key="1">
    <source>
        <dbReference type="SAM" id="MobiDB-lite"/>
    </source>
</evidence>
<comment type="caution">
    <text evidence="3">The sequence shown here is derived from an EMBL/GenBank/DDBJ whole genome shotgun (WGS) entry which is preliminary data.</text>
</comment>
<keyword evidence="4" id="KW-1185">Reference proteome</keyword>
<sequence length="782" mass="89586">MGTIKNKNNGREKNFKIHDICLNVKSNVHNGINCNNNNGRNGQRTQSNPILRTSQPETHPPSLSITNTINSTESNSKLKDTSNPHENATATVNIQNSIKRILTPEEISSTFRTMAFRKCERQVYGRYKHQLTKFVRRKCGHLEKLARIFCYLGDFWNYDITEIVQWCFYWVAIATLILLIMNHGSLISTKDTRFAATNQEYIVLLSLAGVEALTLLIWAFIRFAYPRIVKDAKWLNTIWWWRLKPIITNLGEIRGDAVGCFRYIAWESYTYWFRWGMVTYAGEVDAQGRPHGQGEWVDDSFDGECLKGIWERGEPVGPFQSRTSGSGDAFFSVRVGFVKNSNIGWDEWRIFPKIYRPSLDFDVASVECSVSGKYLKHLPRATIVSQITSRDSFHHQDIESMSYYERSPILYCQDQLKIFAEEMNSDVMLSQASILVELVNGKFVVPGFCPINEETIEKEQIVIRRVAAGQTNKIEYGLEINGWHASDSNDDNLATTSFPTIGQRRRRVQECIIFIHGFNCPSKFAMETFGQFLALADLPSYIKPFVFSPAGSNAFWYWEAKKQAMSTEVVNDFKTFLNELNASGFQAIHLIGHSLGCALILEYSSIFESIFVTHNKTFVSTTASSSLTLSSSNKTLIKLSTITFLNPDTELYKFYHHYSTLSKHCAHITVYSNARDFALKVREYLCDAPSLGRHTDNLIFENKLLDVDLIDTTQLDVNIHKIRHNFFNLNRLLVDDLRDIIVLGKRARERRTRLSRKVTGLMMRSESVVYTFLVAPSYVVNK</sequence>
<feature type="region of interest" description="Disordered" evidence="1">
    <location>
        <begin position="35"/>
        <end position="85"/>
    </location>
</feature>
<dbReference type="PANTHER" id="PTHR36513:SF1">
    <property type="entry name" value="TRANSMEMBRANE PROTEIN"/>
    <property type="match status" value="1"/>
</dbReference>
<protein>
    <submittedName>
        <fullName evidence="3">12529_t:CDS:1</fullName>
    </submittedName>
</protein>
<evidence type="ECO:0000256" key="2">
    <source>
        <dbReference type="SAM" id="Phobius"/>
    </source>
</evidence>
<keyword evidence="2" id="KW-1133">Transmembrane helix</keyword>
<evidence type="ECO:0000313" key="3">
    <source>
        <dbReference type="EMBL" id="CAG8558446.1"/>
    </source>
</evidence>
<feature type="compositionally biased region" description="Polar residues" evidence="1">
    <location>
        <begin position="43"/>
        <end position="75"/>
    </location>
</feature>
<dbReference type="InterPro" id="IPR029058">
    <property type="entry name" value="AB_hydrolase_fold"/>
</dbReference>
<dbReference type="InterPro" id="IPR010297">
    <property type="entry name" value="DUF900_hydrolase"/>
</dbReference>
<feature type="transmembrane region" description="Helical" evidence="2">
    <location>
        <begin position="201"/>
        <end position="221"/>
    </location>
</feature>
<dbReference type="SUPFAM" id="SSF53474">
    <property type="entry name" value="alpha/beta-Hydrolases"/>
    <property type="match status" value="1"/>
</dbReference>
<gene>
    <name evidence="3" type="ORF">AGERDE_LOCUS7030</name>
</gene>
<dbReference type="Gene3D" id="3.40.50.1820">
    <property type="entry name" value="alpha/beta hydrolase"/>
    <property type="match status" value="1"/>
</dbReference>
<name>A0A9N9BC14_9GLOM</name>
<dbReference type="AlphaFoldDB" id="A0A9N9BC14"/>
<dbReference type="OrthoDB" id="10251508at2759"/>
<accession>A0A9N9BC14</accession>
<keyword evidence="2" id="KW-0472">Membrane</keyword>
<dbReference type="Proteomes" id="UP000789831">
    <property type="component" value="Unassembled WGS sequence"/>
</dbReference>
<dbReference type="Pfam" id="PF05990">
    <property type="entry name" value="DUF900"/>
    <property type="match status" value="1"/>
</dbReference>
<keyword evidence="2" id="KW-0812">Transmembrane</keyword>
<evidence type="ECO:0000313" key="4">
    <source>
        <dbReference type="Proteomes" id="UP000789831"/>
    </source>
</evidence>